<keyword evidence="10" id="KW-1185">Reference proteome</keyword>
<evidence type="ECO:0000313" key="9">
    <source>
        <dbReference type="EMBL" id="MBB3712276.1"/>
    </source>
</evidence>
<keyword evidence="4 7" id="KW-0255">Endonuclease</keyword>
<comment type="caution">
    <text evidence="9">The sequence shown here is derived from an EMBL/GenBank/DDBJ whole genome shotgun (WGS) entry which is preliminary data.</text>
</comment>
<evidence type="ECO:0000256" key="2">
    <source>
        <dbReference type="ARBA" id="ARBA00022722"/>
    </source>
</evidence>
<dbReference type="RefSeq" id="WP_183472109.1">
    <property type="nucleotide sequence ID" value="NZ_JACIBX010000006.1"/>
</dbReference>
<evidence type="ECO:0000256" key="6">
    <source>
        <dbReference type="ARBA" id="ARBA00022833"/>
    </source>
</evidence>
<evidence type="ECO:0000313" key="10">
    <source>
        <dbReference type="Proteomes" id="UP000576152"/>
    </source>
</evidence>
<keyword evidence="5 7" id="KW-0378">Hydrolase</keyword>
<evidence type="ECO:0000256" key="1">
    <source>
        <dbReference type="ARBA" id="ARBA00010875"/>
    </source>
</evidence>
<feature type="binding site" evidence="7">
    <location>
        <position position="147"/>
    </location>
    <ligand>
        <name>Zn(2+)</name>
        <dbReference type="ChEBI" id="CHEBI:29105"/>
        <note>catalytic</note>
    </ligand>
</feature>
<proteinExistence type="inferred from homology"/>
<dbReference type="HAMAP" id="MF_00009">
    <property type="entry name" value="Endoribonucl_YbeY"/>
    <property type="match status" value="1"/>
</dbReference>
<comment type="function">
    <text evidence="7">Single strand-specific metallo-endoribonuclease involved in late-stage 70S ribosome quality control and in maturation of the 3' terminus of the 16S rRNA.</text>
</comment>
<keyword evidence="7" id="KW-0698">rRNA processing</keyword>
<feature type="binding site" evidence="7">
    <location>
        <position position="141"/>
    </location>
    <ligand>
        <name>Zn(2+)</name>
        <dbReference type="ChEBI" id="CHEBI:29105"/>
        <note>catalytic</note>
    </ligand>
</feature>
<evidence type="ECO:0000256" key="4">
    <source>
        <dbReference type="ARBA" id="ARBA00022759"/>
    </source>
</evidence>
<reference evidence="9 10" key="1">
    <citation type="submission" date="2020-08" db="EMBL/GenBank/DDBJ databases">
        <title>Genomic Encyclopedia of Type Strains, Phase III (KMG-III): the genomes of soil and plant-associated and newly described type strains.</title>
        <authorList>
            <person name="Whitman W."/>
        </authorList>
    </citation>
    <scope>NUCLEOTIDE SEQUENCE [LARGE SCALE GENOMIC DNA]</scope>
    <source>
        <strain evidence="9 10">CECT 8572</strain>
    </source>
</reference>
<feature type="binding site" evidence="7">
    <location>
        <position position="137"/>
    </location>
    <ligand>
        <name>Zn(2+)</name>
        <dbReference type="ChEBI" id="CHEBI:29105"/>
        <note>catalytic</note>
    </ligand>
</feature>
<dbReference type="Proteomes" id="UP000576152">
    <property type="component" value="Unassembled WGS sequence"/>
</dbReference>
<dbReference type="InterPro" id="IPR023091">
    <property type="entry name" value="MetalPrtase_cat_dom_sf_prd"/>
</dbReference>
<dbReference type="Pfam" id="PF02130">
    <property type="entry name" value="YbeY"/>
    <property type="match status" value="1"/>
</dbReference>
<dbReference type="PROSITE" id="PS01306">
    <property type="entry name" value="UPF0054"/>
    <property type="match status" value="1"/>
</dbReference>
<comment type="similarity">
    <text evidence="1 7">Belongs to the endoribonuclease YbeY family.</text>
</comment>
<keyword evidence="3 7" id="KW-0479">Metal-binding</keyword>
<keyword evidence="2 7" id="KW-0540">Nuclease</keyword>
<keyword evidence="7" id="KW-0963">Cytoplasm</keyword>
<dbReference type="EC" id="3.1.-.-" evidence="7"/>
<feature type="region of interest" description="Disordered" evidence="8">
    <location>
        <begin position="71"/>
        <end position="105"/>
    </location>
</feature>
<evidence type="ECO:0000256" key="5">
    <source>
        <dbReference type="ARBA" id="ARBA00022801"/>
    </source>
</evidence>
<accession>A0ABR6HNZ1</accession>
<dbReference type="InterPro" id="IPR002036">
    <property type="entry name" value="YbeY"/>
</dbReference>
<dbReference type="PANTHER" id="PTHR46986">
    <property type="entry name" value="ENDORIBONUCLEASE YBEY, CHLOROPLASTIC"/>
    <property type="match status" value="1"/>
</dbReference>
<dbReference type="EMBL" id="JACIBX010000006">
    <property type="protein sequence ID" value="MBB3712276.1"/>
    <property type="molecule type" value="Genomic_DNA"/>
</dbReference>
<comment type="subcellular location">
    <subcellularLocation>
        <location evidence="7">Cytoplasm</location>
    </subcellularLocation>
</comment>
<keyword evidence="7" id="KW-0690">Ribosome biogenesis</keyword>
<evidence type="ECO:0000256" key="8">
    <source>
        <dbReference type="SAM" id="MobiDB-lite"/>
    </source>
</evidence>
<sequence>MARPERPRPPLVDCLLEDHRWEAVGLEALAETACAAALRGAGLDPSGFEISLLGCSDARIADLNADFRGKPKPTNVLSWPSDERGAAAPGSRPSPPRRDPMGPTELGDIAIAYETCRAEAEAAGRSLADHASHLLVHGTLHLLGFDHETDADAALMEGLETETLGKMGIADPYAAHAIAAPEGDDGRRV</sequence>
<organism evidence="9 10">
    <name type="scientific">Limimaricola variabilis</name>
    <dbReference type="NCBI Taxonomy" id="1492771"/>
    <lineage>
        <taxon>Bacteria</taxon>
        <taxon>Pseudomonadati</taxon>
        <taxon>Pseudomonadota</taxon>
        <taxon>Alphaproteobacteria</taxon>
        <taxon>Rhodobacterales</taxon>
        <taxon>Paracoccaceae</taxon>
        <taxon>Limimaricola</taxon>
    </lineage>
</organism>
<gene>
    <name evidence="7" type="primary">ybeY</name>
    <name evidence="9" type="ORF">FHS00_001858</name>
</gene>
<protein>
    <recommendedName>
        <fullName evidence="7">Endoribonuclease YbeY</fullName>
        <ecNumber evidence="7">3.1.-.-</ecNumber>
    </recommendedName>
</protein>
<evidence type="ECO:0000256" key="3">
    <source>
        <dbReference type="ARBA" id="ARBA00022723"/>
    </source>
</evidence>
<keyword evidence="6 7" id="KW-0862">Zinc</keyword>
<dbReference type="InterPro" id="IPR020549">
    <property type="entry name" value="YbeY_CS"/>
</dbReference>
<dbReference type="SUPFAM" id="SSF55486">
    <property type="entry name" value="Metalloproteases ('zincins'), catalytic domain"/>
    <property type="match status" value="1"/>
</dbReference>
<comment type="cofactor">
    <cofactor evidence="7">
        <name>Zn(2+)</name>
        <dbReference type="ChEBI" id="CHEBI:29105"/>
    </cofactor>
    <text evidence="7">Binds 1 zinc ion.</text>
</comment>
<dbReference type="PANTHER" id="PTHR46986:SF1">
    <property type="entry name" value="ENDORIBONUCLEASE YBEY, CHLOROPLASTIC"/>
    <property type="match status" value="1"/>
</dbReference>
<dbReference type="NCBIfam" id="TIGR00043">
    <property type="entry name" value="rRNA maturation RNase YbeY"/>
    <property type="match status" value="1"/>
</dbReference>
<dbReference type="Gene3D" id="3.40.390.30">
    <property type="entry name" value="Metalloproteases ('zincins'), catalytic domain"/>
    <property type="match status" value="1"/>
</dbReference>
<evidence type="ECO:0000256" key="7">
    <source>
        <dbReference type="HAMAP-Rule" id="MF_00009"/>
    </source>
</evidence>
<name>A0ABR6HNZ1_9RHOB</name>